<accession>A0A533QH53</accession>
<evidence type="ECO:0000313" key="3">
    <source>
        <dbReference type="Proteomes" id="UP000319783"/>
    </source>
</evidence>
<comment type="caution">
    <text evidence="2">The sequence shown here is derived from an EMBL/GenBank/DDBJ whole genome shotgun (WGS) entry which is preliminary data.</text>
</comment>
<gene>
    <name evidence="2" type="ORF">JETT_3850</name>
</gene>
<feature type="domain" description="Surface-adhesin protein E-like" evidence="1">
    <location>
        <begin position="32"/>
        <end position="133"/>
    </location>
</feature>
<dbReference type="InterPro" id="IPR031939">
    <property type="entry name" value="Adhesin_E-like"/>
</dbReference>
<sequence>MKPFIKPVIFLSLLLSVIVSFSRISRTEDEKWKYYATSKDNTKHYYDVKSITYTSDNLVRVWDKTIVSENSNSLTRKMRMLREIDCSKRRYRSLEMRVEYVDGSEKEKVYSRPEWIPITSNTWMESLCEIVCKKK</sequence>
<proteinExistence type="predicted"/>
<evidence type="ECO:0000259" key="1">
    <source>
        <dbReference type="Pfam" id="PF16747"/>
    </source>
</evidence>
<dbReference type="AlphaFoldDB" id="A0A533QH53"/>
<evidence type="ECO:0000313" key="2">
    <source>
        <dbReference type="EMBL" id="TLD39890.1"/>
    </source>
</evidence>
<organism evidence="2 3">
    <name type="scientific">Candidatus Jettenia ecosi</name>
    <dbReference type="NCBI Taxonomy" id="2494326"/>
    <lineage>
        <taxon>Bacteria</taxon>
        <taxon>Pseudomonadati</taxon>
        <taxon>Planctomycetota</taxon>
        <taxon>Candidatus Brocadiia</taxon>
        <taxon>Candidatus Brocadiales</taxon>
        <taxon>Candidatus Brocadiaceae</taxon>
        <taxon>Candidatus Jettenia</taxon>
    </lineage>
</organism>
<dbReference type="Pfam" id="PF16747">
    <property type="entry name" value="Adhesin_E"/>
    <property type="match status" value="1"/>
</dbReference>
<name>A0A533QH53_9BACT</name>
<reference evidence="2 3" key="1">
    <citation type="submission" date="2019-04" db="EMBL/GenBank/DDBJ databases">
        <title>Genome of a novel bacterium Candidatus Jettenia ecosi reconstructed from metagenome of an anammox bioreactor.</title>
        <authorList>
            <person name="Mardanov A.V."/>
            <person name="Beletsky A.V."/>
            <person name="Ravin N.V."/>
            <person name="Botchkova E.A."/>
            <person name="Litti Y.V."/>
            <person name="Nozhevnikova A.N."/>
        </authorList>
    </citation>
    <scope>NUCLEOTIDE SEQUENCE [LARGE SCALE GENOMIC DNA]</scope>
    <source>
        <strain evidence="2">J2</strain>
    </source>
</reference>
<dbReference type="EMBL" id="SULG01000172">
    <property type="protein sequence ID" value="TLD39890.1"/>
    <property type="molecule type" value="Genomic_DNA"/>
</dbReference>
<dbReference type="Proteomes" id="UP000319783">
    <property type="component" value="Unassembled WGS sequence"/>
</dbReference>
<protein>
    <recommendedName>
        <fullName evidence="1">Surface-adhesin protein E-like domain-containing protein</fullName>
    </recommendedName>
</protein>